<organism evidence="7 8">
    <name type="scientific">Eptatretus burgeri</name>
    <name type="common">Inshore hagfish</name>
    <dbReference type="NCBI Taxonomy" id="7764"/>
    <lineage>
        <taxon>Eukaryota</taxon>
        <taxon>Metazoa</taxon>
        <taxon>Chordata</taxon>
        <taxon>Craniata</taxon>
        <taxon>Vertebrata</taxon>
        <taxon>Cyclostomata</taxon>
        <taxon>Myxini</taxon>
        <taxon>Myxiniformes</taxon>
        <taxon>Myxinidae</taxon>
        <taxon>Eptatretinae</taxon>
        <taxon>Eptatretus</taxon>
    </lineage>
</organism>
<protein>
    <recommendedName>
        <fullName evidence="5">PRA1 family protein</fullName>
    </recommendedName>
</protein>
<keyword evidence="4" id="KW-0472">Membrane</keyword>
<dbReference type="Ensembl" id="ENSEBUT00000018582.1">
    <property type="protein sequence ID" value="ENSEBUP00000018006.1"/>
    <property type="gene ID" value="ENSEBUG00000011251.1"/>
</dbReference>
<keyword evidence="8" id="KW-1185">Reference proteome</keyword>
<accession>A0A8C4WXQ6</accession>
<evidence type="ECO:0000313" key="7">
    <source>
        <dbReference type="Ensembl" id="ENSEBUP00000018006.1"/>
    </source>
</evidence>
<dbReference type="Pfam" id="PF03208">
    <property type="entry name" value="PRA1"/>
    <property type="match status" value="1"/>
</dbReference>
<evidence type="ECO:0000256" key="5">
    <source>
        <dbReference type="RuleBase" id="RU363107"/>
    </source>
</evidence>
<proteinExistence type="inferred from homology"/>
<feature type="region of interest" description="Disordered" evidence="6">
    <location>
        <begin position="159"/>
        <end position="181"/>
    </location>
</feature>
<evidence type="ECO:0000256" key="6">
    <source>
        <dbReference type="SAM" id="MobiDB-lite"/>
    </source>
</evidence>
<evidence type="ECO:0000313" key="8">
    <source>
        <dbReference type="Proteomes" id="UP000694388"/>
    </source>
</evidence>
<comment type="similarity">
    <text evidence="5">Belongs to the PRA1 family.</text>
</comment>
<evidence type="ECO:0000256" key="1">
    <source>
        <dbReference type="ARBA" id="ARBA00004141"/>
    </source>
</evidence>
<reference evidence="7" key="2">
    <citation type="submission" date="2025-09" db="UniProtKB">
        <authorList>
            <consortium name="Ensembl"/>
        </authorList>
    </citation>
    <scope>IDENTIFICATION</scope>
</reference>
<dbReference type="GeneTree" id="ENSGT00390000008631"/>
<dbReference type="PANTHER" id="PTHR12859">
    <property type="entry name" value="PRA1 PROTEIN"/>
    <property type="match status" value="1"/>
</dbReference>
<feature type="compositionally biased region" description="Basic and acidic residues" evidence="6">
    <location>
        <begin position="169"/>
        <end position="181"/>
    </location>
</feature>
<keyword evidence="3" id="KW-1133">Transmembrane helix</keyword>
<dbReference type="GO" id="GO:0016020">
    <property type="term" value="C:membrane"/>
    <property type="evidence" value="ECO:0007669"/>
    <property type="project" value="UniProtKB-SubCell"/>
</dbReference>
<dbReference type="Proteomes" id="UP000694388">
    <property type="component" value="Unplaced"/>
</dbReference>
<comment type="subcellular location">
    <subcellularLocation>
        <location evidence="1 5">Membrane</location>
        <topology evidence="1 5">Multi-pass membrane protein</topology>
    </subcellularLocation>
</comment>
<dbReference type="PANTHER" id="PTHR12859:SF0">
    <property type="entry name" value="PRA1 FAMILY PROTEIN"/>
    <property type="match status" value="1"/>
</dbReference>
<sequence>MPDMIFPPLRSVHDFVSASARFGLPDSQDVHKWNNRVINNLHYYQSNYFVLAICVFLLHSYGHMLIIKGGPGALVWAHADCKKGGPGALEWAHADRKKVVQEHLHGHVLIVKRWSRSTLMGTFVLLHASLRLRNIKNKLSNRMEEAGLKQTPMGVLLSSLGQELNPGTKRREETRPREGRQ</sequence>
<dbReference type="InterPro" id="IPR004895">
    <property type="entry name" value="Prenylated_rab_accept_PRA1"/>
</dbReference>
<evidence type="ECO:0000256" key="2">
    <source>
        <dbReference type="ARBA" id="ARBA00022692"/>
    </source>
</evidence>
<name>A0A8C4WXQ6_EPTBU</name>
<evidence type="ECO:0000256" key="3">
    <source>
        <dbReference type="ARBA" id="ARBA00022989"/>
    </source>
</evidence>
<evidence type="ECO:0000256" key="4">
    <source>
        <dbReference type="ARBA" id="ARBA00023136"/>
    </source>
</evidence>
<reference evidence="7" key="1">
    <citation type="submission" date="2025-08" db="UniProtKB">
        <authorList>
            <consortium name="Ensembl"/>
        </authorList>
    </citation>
    <scope>IDENTIFICATION</scope>
</reference>
<keyword evidence="2" id="KW-0812">Transmembrane</keyword>
<dbReference type="AlphaFoldDB" id="A0A8C4WXQ6"/>